<accession>A0A9X3Z815</accession>
<dbReference type="InterPro" id="IPR001455">
    <property type="entry name" value="TusA-like"/>
</dbReference>
<organism evidence="3 4">
    <name type="scientific">Govanella unica</name>
    <dbReference type="NCBI Taxonomy" id="2975056"/>
    <lineage>
        <taxon>Bacteria</taxon>
        <taxon>Pseudomonadati</taxon>
        <taxon>Pseudomonadota</taxon>
        <taxon>Alphaproteobacteria</taxon>
        <taxon>Emcibacterales</taxon>
        <taxon>Govanellaceae</taxon>
        <taxon>Govanella</taxon>
    </lineage>
</organism>
<comment type="caution">
    <text evidence="3">The sequence shown here is derived from an EMBL/GenBank/DDBJ whole genome shotgun (WGS) entry which is preliminary data.</text>
</comment>
<sequence>MDPIEDLDVTGLRCPLPILKAGKRLRAMAPGSLLRVHATDPMAGLDFPHFCRETGHDLIEATETEVGLLLFVIRRGVAAIALDSEQGLY</sequence>
<dbReference type="Pfam" id="PF01206">
    <property type="entry name" value="TusA"/>
    <property type="match status" value="1"/>
</dbReference>
<dbReference type="SUPFAM" id="SSF64307">
    <property type="entry name" value="SirA-like"/>
    <property type="match status" value="1"/>
</dbReference>
<dbReference type="CDD" id="cd00291">
    <property type="entry name" value="SirA_YedF_YeeD"/>
    <property type="match status" value="1"/>
</dbReference>
<dbReference type="Gene3D" id="3.30.110.40">
    <property type="entry name" value="TusA-like domain"/>
    <property type="match status" value="1"/>
</dbReference>
<reference evidence="3" key="1">
    <citation type="submission" date="2022-08" db="EMBL/GenBank/DDBJ databases">
        <authorList>
            <person name="Vandamme P."/>
            <person name="Hettiarachchi A."/>
            <person name="Peeters C."/>
            <person name="Cnockaert M."/>
            <person name="Carlier A."/>
        </authorList>
    </citation>
    <scope>NUCLEOTIDE SEQUENCE</scope>
    <source>
        <strain evidence="3">LMG 31809</strain>
    </source>
</reference>
<evidence type="ECO:0000313" key="4">
    <source>
        <dbReference type="Proteomes" id="UP001141619"/>
    </source>
</evidence>
<protein>
    <submittedName>
        <fullName evidence="3">Sulfurtransferase TusA family protein</fullName>
    </submittedName>
</protein>
<dbReference type="PROSITE" id="PS01148">
    <property type="entry name" value="UPF0033"/>
    <property type="match status" value="1"/>
</dbReference>
<gene>
    <name evidence="3" type="ORF">NYP16_11395</name>
</gene>
<dbReference type="PANTHER" id="PTHR33279:SF6">
    <property type="entry name" value="SULFUR CARRIER PROTEIN YEDF-RELATED"/>
    <property type="match status" value="1"/>
</dbReference>
<dbReference type="EMBL" id="JANWOI010000004">
    <property type="protein sequence ID" value="MDA5194554.1"/>
    <property type="molecule type" value="Genomic_DNA"/>
</dbReference>
<dbReference type="PANTHER" id="PTHR33279">
    <property type="entry name" value="SULFUR CARRIER PROTEIN YEDF-RELATED"/>
    <property type="match status" value="1"/>
</dbReference>
<proteinExistence type="inferred from homology"/>
<dbReference type="Proteomes" id="UP001141619">
    <property type="component" value="Unassembled WGS sequence"/>
</dbReference>
<reference evidence="3" key="2">
    <citation type="journal article" date="2023" name="Syst. Appl. Microbiol.">
        <title>Govania unica gen. nov., sp. nov., a rare biosphere bacterium that represents a novel family in the class Alphaproteobacteria.</title>
        <authorList>
            <person name="Vandamme P."/>
            <person name="Peeters C."/>
            <person name="Hettiarachchi A."/>
            <person name="Cnockaert M."/>
            <person name="Carlier A."/>
        </authorList>
    </citation>
    <scope>NUCLEOTIDE SEQUENCE</scope>
    <source>
        <strain evidence="3">LMG 31809</strain>
    </source>
</reference>
<feature type="domain" description="UPF0033" evidence="2">
    <location>
        <begin position="7"/>
        <end position="31"/>
    </location>
</feature>
<name>A0A9X3Z815_9PROT</name>
<comment type="similarity">
    <text evidence="1">Belongs to the sulfur carrier protein TusA family.</text>
</comment>
<evidence type="ECO:0000256" key="1">
    <source>
        <dbReference type="ARBA" id="ARBA00008984"/>
    </source>
</evidence>
<keyword evidence="4" id="KW-1185">Reference proteome</keyword>
<evidence type="ECO:0000259" key="2">
    <source>
        <dbReference type="PROSITE" id="PS01148"/>
    </source>
</evidence>
<evidence type="ECO:0000313" key="3">
    <source>
        <dbReference type="EMBL" id="MDA5194554.1"/>
    </source>
</evidence>
<dbReference type="InterPro" id="IPR036868">
    <property type="entry name" value="TusA-like_sf"/>
</dbReference>
<dbReference type="AlphaFoldDB" id="A0A9X3Z815"/>